<gene>
    <name evidence="2" type="ORF">CHLRE_02g141226v5</name>
</gene>
<organism evidence="2 3">
    <name type="scientific">Chlamydomonas reinhardtii</name>
    <name type="common">Chlamydomonas smithii</name>
    <dbReference type="NCBI Taxonomy" id="3055"/>
    <lineage>
        <taxon>Eukaryota</taxon>
        <taxon>Viridiplantae</taxon>
        <taxon>Chlorophyta</taxon>
        <taxon>core chlorophytes</taxon>
        <taxon>Chlorophyceae</taxon>
        <taxon>CS clade</taxon>
        <taxon>Chlamydomonadales</taxon>
        <taxon>Chlamydomonadaceae</taxon>
        <taxon>Chlamydomonas</taxon>
    </lineage>
</organism>
<accession>A0A2K3E478</accession>
<proteinExistence type="predicted"/>
<dbReference type="GeneID" id="66052532"/>
<feature type="region of interest" description="Disordered" evidence="1">
    <location>
        <begin position="36"/>
        <end position="59"/>
    </location>
</feature>
<name>A0A2K3E478_CHLRE</name>
<dbReference type="Proteomes" id="UP000006906">
    <property type="component" value="Chromosome 2"/>
</dbReference>
<sequence>MRCLGSSPIPVPSPRVPKTKAAAGLASGACLTSYQSTKESASKRTRPPNQELDSFPKHGGISCSLISYVA</sequence>
<keyword evidence="3" id="KW-1185">Reference proteome</keyword>
<dbReference type="Gramene" id="PNW87589">
    <property type="protein sequence ID" value="PNW87589"/>
    <property type="gene ID" value="CHLRE_02g141226v5"/>
</dbReference>
<reference evidence="2 3" key="1">
    <citation type="journal article" date="2007" name="Science">
        <title>The Chlamydomonas genome reveals the evolution of key animal and plant functions.</title>
        <authorList>
            <person name="Merchant S.S."/>
            <person name="Prochnik S.E."/>
            <person name="Vallon O."/>
            <person name="Harris E.H."/>
            <person name="Karpowicz S.J."/>
            <person name="Witman G.B."/>
            <person name="Terry A."/>
            <person name="Salamov A."/>
            <person name="Fritz-Laylin L.K."/>
            <person name="Marechal-Drouard L."/>
            <person name="Marshall W.F."/>
            <person name="Qu L.H."/>
            <person name="Nelson D.R."/>
            <person name="Sanderfoot A.A."/>
            <person name="Spalding M.H."/>
            <person name="Kapitonov V.V."/>
            <person name="Ren Q."/>
            <person name="Ferris P."/>
            <person name="Lindquist E."/>
            <person name="Shapiro H."/>
            <person name="Lucas S.M."/>
            <person name="Grimwood J."/>
            <person name="Schmutz J."/>
            <person name="Cardol P."/>
            <person name="Cerutti H."/>
            <person name="Chanfreau G."/>
            <person name="Chen C.L."/>
            <person name="Cognat V."/>
            <person name="Croft M.T."/>
            <person name="Dent R."/>
            <person name="Dutcher S."/>
            <person name="Fernandez E."/>
            <person name="Fukuzawa H."/>
            <person name="Gonzalez-Ballester D."/>
            <person name="Gonzalez-Halphen D."/>
            <person name="Hallmann A."/>
            <person name="Hanikenne M."/>
            <person name="Hippler M."/>
            <person name="Inwood W."/>
            <person name="Jabbari K."/>
            <person name="Kalanon M."/>
            <person name="Kuras R."/>
            <person name="Lefebvre P.A."/>
            <person name="Lemaire S.D."/>
            <person name="Lobanov A.V."/>
            <person name="Lohr M."/>
            <person name="Manuell A."/>
            <person name="Meier I."/>
            <person name="Mets L."/>
            <person name="Mittag M."/>
            <person name="Mittelmeier T."/>
            <person name="Moroney J.V."/>
            <person name="Moseley J."/>
            <person name="Napoli C."/>
            <person name="Nedelcu A.M."/>
            <person name="Niyogi K."/>
            <person name="Novoselov S.V."/>
            <person name="Paulsen I.T."/>
            <person name="Pazour G."/>
            <person name="Purton S."/>
            <person name="Ral J.P."/>
            <person name="Riano-Pachon D.M."/>
            <person name="Riekhof W."/>
            <person name="Rymarquis L."/>
            <person name="Schroda M."/>
            <person name="Stern D."/>
            <person name="Umen J."/>
            <person name="Willows R."/>
            <person name="Wilson N."/>
            <person name="Zimmer S.L."/>
            <person name="Allmer J."/>
            <person name="Balk J."/>
            <person name="Bisova K."/>
            <person name="Chen C.J."/>
            <person name="Elias M."/>
            <person name="Gendler K."/>
            <person name="Hauser C."/>
            <person name="Lamb M.R."/>
            <person name="Ledford H."/>
            <person name="Long J.C."/>
            <person name="Minagawa J."/>
            <person name="Page M.D."/>
            <person name="Pan J."/>
            <person name="Pootakham W."/>
            <person name="Roje S."/>
            <person name="Rose A."/>
            <person name="Stahlberg E."/>
            <person name="Terauchi A.M."/>
            <person name="Yang P."/>
            <person name="Ball S."/>
            <person name="Bowler C."/>
            <person name="Dieckmann C.L."/>
            <person name="Gladyshev V.N."/>
            <person name="Green P."/>
            <person name="Jorgensen R."/>
            <person name="Mayfield S."/>
            <person name="Mueller-Roeber B."/>
            <person name="Rajamani S."/>
            <person name="Sayre R.T."/>
            <person name="Brokstein P."/>
            <person name="Dubchak I."/>
            <person name="Goodstein D."/>
            <person name="Hornick L."/>
            <person name="Huang Y.W."/>
            <person name="Jhaveri J."/>
            <person name="Luo Y."/>
            <person name="Martinez D."/>
            <person name="Ngau W.C."/>
            <person name="Otillar B."/>
            <person name="Poliakov A."/>
            <person name="Porter A."/>
            <person name="Szajkowski L."/>
            <person name="Werner G."/>
            <person name="Zhou K."/>
            <person name="Grigoriev I.V."/>
            <person name="Rokhsar D.S."/>
            <person name="Grossman A.R."/>
        </authorList>
    </citation>
    <scope>NUCLEOTIDE SEQUENCE [LARGE SCALE GENOMIC DNA]</scope>
    <source>
        <strain evidence="3">CC-503</strain>
    </source>
</reference>
<evidence type="ECO:0000256" key="1">
    <source>
        <dbReference type="SAM" id="MobiDB-lite"/>
    </source>
</evidence>
<evidence type="ECO:0000313" key="3">
    <source>
        <dbReference type="Proteomes" id="UP000006906"/>
    </source>
</evidence>
<dbReference type="AlphaFoldDB" id="A0A2K3E478"/>
<dbReference type="KEGG" id="cre:CHLRE_02g141226v5"/>
<feature type="region of interest" description="Disordered" evidence="1">
    <location>
        <begin position="1"/>
        <end position="20"/>
    </location>
</feature>
<protein>
    <submittedName>
        <fullName evidence="2">Uncharacterized protein</fullName>
    </submittedName>
</protein>
<dbReference type="RefSeq" id="XP_042927847.1">
    <property type="nucleotide sequence ID" value="XM_043060076.1"/>
</dbReference>
<dbReference type="InParanoid" id="A0A2K3E478"/>
<dbReference type="EMBL" id="CM008963">
    <property type="protein sequence ID" value="PNW87589.1"/>
    <property type="molecule type" value="Genomic_DNA"/>
</dbReference>
<evidence type="ECO:0000313" key="2">
    <source>
        <dbReference type="EMBL" id="PNW87589.1"/>
    </source>
</evidence>